<dbReference type="EMBL" id="BEZZ01263233">
    <property type="protein sequence ID" value="GCC49321.1"/>
    <property type="molecule type" value="Genomic_DNA"/>
</dbReference>
<evidence type="ECO:0000313" key="3">
    <source>
        <dbReference type="Proteomes" id="UP000287033"/>
    </source>
</evidence>
<feature type="compositionally biased region" description="Basic and acidic residues" evidence="1">
    <location>
        <begin position="72"/>
        <end position="110"/>
    </location>
</feature>
<name>A0A401U364_CHIPU</name>
<feature type="compositionally biased region" description="Basic and acidic residues" evidence="1">
    <location>
        <begin position="12"/>
        <end position="42"/>
    </location>
</feature>
<accession>A0A401U364</accession>
<keyword evidence="3" id="KW-1185">Reference proteome</keyword>
<feature type="compositionally biased region" description="Basic and acidic residues" evidence="1">
    <location>
        <begin position="129"/>
        <end position="146"/>
    </location>
</feature>
<protein>
    <submittedName>
        <fullName evidence="2">Uncharacterized protein</fullName>
    </submittedName>
</protein>
<feature type="compositionally biased region" description="Basic residues" evidence="1">
    <location>
        <begin position="1"/>
        <end position="11"/>
    </location>
</feature>
<comment type="caution">
    <text evidence="2">The sequence shown here is derived from an EMBL/GenBank/DDBJ whole genome shotgun (WGS) entry which is preliminary data.</text>
</comment>
<dbReference type="Proteomes" id="UP000287033">
    <property type="component" value="Unassembled WGS sequence"/>
</dbReference>
<evidence type="ECO:0000256" key="1">
    <source>
        <dbReference type="SAM" id="MobiDB-lite"/>
    </source>
</evidence>
<feature type="compositionally biased region" description="Basic and acidic residues" evidence="1">
    <location>
        <begin position="50"/>
        <end position="61"/>
    </location>
</feature>
<feature type="non-terminal residue" evidence="2">
    <location>
        <position position="1"/>
    </location>
</feature>
<sequence>ARQGERRRHLVERRIERASTLAQRDDGGRQLVDGDGRDRRDLGQPGPDIGQHDDDERRQIEQQDQPGIAKAIGERDAAHQVADRRAERHRQREGQRDAGQRCAEVDEQRARSGLGNEHRQHRRRCRQLRIADHERGNPPGRDEQRE</sequence>
<evidence type="ECO:0000313" key="2">
    <source>
        <dbReference type="EMBL" id="GCC49321.1"/>
    </source>
</evidence>
<dbReference type="AlphaFoldDB" id="A0A401U364"/>
<feature type="region of interest" description="Disordered" evidence="1">
    <location>
        <begin position="1"/>
        <end position="146"/>
    </location>
</feature>
<organism evidence="2 3">
    <name type="scientific">Chiloscyllium punctatum</name>
    <name type="common">Brownbanded bambooshark</name>
    <name type="synonym">Hemiscyllium punctatum</name>
    <dbReference type="NCBI Taxonomy" id="137246"/>
    <lineage>
        <taxon>Eukaryota</taxon>
        <taxon>Metazoa</taxon>
        <taxon>Chordata</taxon>
        <taxon>Craniata</taxon>
        <taxon>Vertebrata</taxon>
        <taxon>Chondrichthyes</taxon>
        <taxon>Elasmobranchii</taxon>
        <taxon>Galeomorphii</taxon>
        <taxon>Galeoidea</taxon>
        <taxon>Orectolobiformes</taxon>
        <taxon>Hemiscylliidae</taxon>
        <taxon>Chiloscyllium</taxon>
    </lineage>
</organism>
<gene>
    <name evidence="2" type="ORF">chiPu_0033467</name>
</gene>
<reference evidence="2 3" key="1">
    <citation type="journal article" date="2018" name="Nat. Ecol. Evol.">
        <title>Shark genomes provide insights into elasmobranch evolution and the origin of vertebrates.</title>
        <authorList>
            <person name="Hara Y"/>
            <person name="Yamaguchi K"/>
            <person name="Onimaru K"/>
            <person name="Kadota M"/>
            <person name="Koyanagi M"/>
            <person name="Keeley SD"/>
            <person name="Tatsumi K"/>
            <person name="Tanaka K"/>
            <person name="Motone F"/>
            <person name="Kageyama Y"/>
            <person name="Nozu R"/>
            <person name="Adachi N"/>
            <person name="Nishimura O"/>
            <person name="Nakagawa R"/>
            <person name="Tanegashima C"/>
            <person name="Kiyatake I"/>
            <person name="Matsumoto R"/>
            <person name="Murakumo K"/>
            <person name="Nishida K"/>
            <person name="Terakita A"/>
            <person name="Kuratani S"/>
            <person name="Sato K"/>
            <person name="Hyodo S Kuraku.S."/>
        </authorList>
    </citation>
    <scope>NUCLEOTIDE SEQUENCE [LARGE SCALE GENOMIC DNA]</scope>
</reference>
<proteinExistence type="predicted"/>